<evidence type="ECO:0000313" key="2">
    <source>
        <dbReference type="EMBL" id="PLW32427.1"/>
    </source>
</evidence>
<gene>
    <name evidence="2" type="ORF">PCASD_17535</name>
</gene>
<accession>A0A2N5U3V8</accession>
<evidence type="ECO:0000256" key="1">
    <source>
        <dbReference type="SAM" id="MobiDB-lite"/>
    </source>
</evidence>
<dbReference type="EMBL" id="PGCI01000243">
    <property type="protein sequence ID" value="PLW32427.1"/>
    <property type="molecule type" value="Genomic_DNA"/>
</dbReference>
<reference evidence="2 3" key="1">
    <citation type="submission" date="2017-11" db="EMBL/GenBank/DDBJ databases">
        <title>De novo assembly and phasing of dikaryotic genomes from two isolates of Puccinia coronata f. sp. avenae, the causal agent of oat crown rust.</title>
        <authorList>
            <person name="Miller M.E."/>
            <person name="Zhang Y."/>
            <person name="Omidvar V."/>
            <person name="Sperschneider J."/>
            <person name="Schwessinger B."/>
            <person name="Raley C."/>
            <person name="Palmer J.M."/>
            <person name="Garnica D."/>
            <person name="Upadhyaya N."/>
            <person name="Rathjen J."/>
            <person name="Taylor J.M."/>
            <person name="Park R.F."/>
            <person name="Dodds P.N."/>
            <person name="Hirsch C.D."/>
            <person name="Kianian S.F."/>
            <person name="Figueroa M."/>
        </authorList>
    </citation>
    <scope>NUCLEOTIDE SEQUENCE [LARGE SCALE GENOMIC DNA]</scope>
    <source>
        <strain evidence="2">12SD80</strain>
    </source>
</reference>
<evidence type="ECO:0000313" key="3">
    <source>
        <dbReference type="Proteomes" id="UP000235392"/>
    </source>
</evidence>
<proteinExistence type="predicted"/>
<dbReference type="Proteomes" id="UP000235392">
    <property type="component" value="Unassembled WGS sequence"/>
</dbReference>
<name>A0A2N5U3V8_9BASI</name>
<protein>
    <submittedName>
        <fullName evidence="2">Uncharacterized protein</fullName>
    </submittedName>
</protein>
<dbReference type="AlphaFoldDB" id="A0A2N5U3V8"/>
<organism evidence="2 3">
    <name type="scientific">Puccinia coronata f. sp. avenae</name>
    <dbReference type="NCBI Taxonomy" id="200324"/>
    <lineage>
        <taxon>Eukaryota</taxon>
        <taxon>Fungi</taxon>
        <taxon>Dikarya</taxon>
        <taxon>Basidiomycota</taxon>
        <taxon>Pucciniomycotina</taxon>
        <taxon>Pucciniomycetes</taxon>
        <taxon>Pucciniales</taxon>
        <taxon>Pucciniaceae</taxon>
        <taxon>Puccinia</taxon>
    </lineage>
</organism>
<feature type="region of interest" description="Disordered" evidence="1">
    <location>
        <begin position="89"/>
        <end position="135"/>
    </location>
</feature>
<comment type="caution">
    <text evidence="2">The sequence shown here is derived from an EMBL/GenBank/DDBJ whole genome shotgun (WGS) entry which is preliminary data.</text>
</comment>
<sequence length="135" mass="14999">MILVSSQANHHAAHYQHSTILFSPYDHSPVYKGSACPACHPARWHNRNGRSHIHLTPHKPTITLNGRLLDSPSRRCRYTRRDKWVVQVTPLPRAGDPANPMTGTRHLGGWDTSPAAAGAPGRPISRRTHPREGSD</sequence>